<dbReference type="NCBIfam" id="TIGR00732">
    <property type="entry name" value="dprA"/>
    <property type="match status" value="1"/>
</dbReference>
<evidence type="ECO:0000313" key="5">
    <source>
        <dbReference type="Proteomes" id="UP000694501"/>
    </source>
</evidence>
<gene>
    <name evidence="4" type="primary">dprA</name>
    <name evidence="4" type="ORF">JGS22_000385</name>
</gene>
<dbReference type="InterPro" id="IPR057666">
    <property type="entry name" value="DrpA_SLOG"/>
</dbReference>
<dbReference type="Pfam" id="PF02481">
    <property type="entry name" value="DNA_processg_A"/>
    <property type="match status" value="1"/>
</dbReference>
<dbReference type="Gene3D" id="3.40.50.450">
    <property type="match status" value="1"/>
</dbReference>
<reference evidence="4" key="1">
    <citation type="submission" date="2021-06" db="EMBL/GenBank/DDBJ databases">
        <title>Sequencing of actinobacteria type strains.</title>
        <authorList>
            <person name="Nguyen G.-S."/>
            <person name="Wentzel A."/>
        </authorList>
    </citation>
    <scope>NUCLEOTIDE SEQUENCE</scope>
    <source>
        <strain evidence="4">P38-E01</strain>
    </source>
</reference>
<organism evidence="4 5">
    <name type="scientific">Streptomyces tardus</name>
    <dbReference type="NCBI Taxonomy" id="2780544"/>
    <lineage>
        <taxon>Bacteria</taxon>
        <taxon>Bacillati</taxon>
        <taxon>Actinomycetota</taxon>
        <taxon>Actinomycetes</taxon>
        <taxon>Kitasatosporales</taxon>
        <taxon>Streptomycetaceae</taxon>
        <taxon>Streptomyces</taxon>
    </lineage>
</organism>
<name>A0A949JCR9_9ACTN</name>
<proteinExistence type="inferred from homology"/>
<keyword evidence="5" id="KW-1185">Reference proteome</keyword>
<dbReference type="Proteomes" id="UP000694501">
    <property type="component" value="Unassembled WGS sequence"/>
</dbReference>
<comment type="similarity">
    <text evidence="1">Belongs to the DprA/Smf family.</text>
</comment>
<feature type="domain" description="Smf/DprA SLOG" evidence="3">
    <location>
        <begin position="101"/>
        <end position="311"/>
    </location>
</feature>
<dbReference type="EMBL" id="JAELVF020000001">
    <property type="protein sequence ID" value="MBU7596130.1"/>
    <property type="molecule type" value="Genomic_DNA"/>
</dbReference>
<dbReference type="SUPFAM" id="SSF102405">
    <property type="entry name" value="MCP/YpsA-like"/>
    <property type="match status" value="1"/>
</dbReference>
<feature type="region of interest" description="Disordered" evidence="2">
    <location>
        <begin position="1"/>
        <end position="20"/>
    </location>
</feature>
<dbReference type="PANTHER" id="PTHR43022">
    <property type="entry name" value="PROTEIN SMF"/>
    <property type="match status" value="1"/>
</dbReference>
<protein>
    <submittedName>
        <fullName evidence="4">DNA-processing protein DprA</fullName>
    </submittedName>
</protein>
<sequence length="410" mass="43860">MPAQGGVAGEPDTSRHEDPAESVLLAERCARAALTRAAEPGDVRLGQLLAEQGAQWVYGALCEGRPLPGVGERRLSTWQTRIEEARPEEELAEVAALGGRFLCPGDREWPVQLDDLGEARPVGLWVRGRCSLRFAALRSAAVVGARACSGYGLQVAAQLSAELADRGWCVTSGAAFGVDGAAHRGVLAAEGLTIGVLACGVDRAYPASNGELIARIAERGVLVAELPLGAHPTRSRFLERNRLIAALTRGTVVVEAQVRSGSLVTARRAAELGRYVMGVPGPVTSQLSAGVHRLLREEGELVTSAAEVIELIGDIGELAPRQEGAVLPRDLLHPRCREVLEALPARTAVTALSLSRRLRMVEPEVHARLLELGTLGFVERQGGHWQLTRTCEDHQRVTERSLNCGDSVKR</sequence>
<dbReference type="GO" id="GO:0009294">
    <property type="term" value="P:DNA-mediated transformation"/>
    <property type="evidence" value="ECO:0007669"/>
    <property type="project" value="InterPro"/>
</dbReference>
<comment type="caution">
    <text evidence="4">The sequence shown here is derived from an EMBL/GenBank/DDBJ whole genome shotgun (WGS) entry which is preliminary data.</text>
</comment>
<evidence type="ECO:0000256" key="1">
    <source>
        <dbReference type="ARBA" id="ARBA00006525"/>
    </source>
</evidence>
<accession>A0A949JCR9</accession>
<evidence type="ECO:0000256" key="2">
    <source>
        <dbReference type="SAM" id="MobiDB-lite"/>
    </source>
</evidence>
<dbReference type="AlphaFoldDB" id="A0A949JCR9"/>
<evidence type="ECO:0000259" key="3">
    <source>
        <dbReference type="Pfam" id="PF02481"/>
    </source>
</evidence>
<dbReference type="InterPro" id="IPR003488">
    <property type="entry name" value="DprA"/>
</dbReference>
<dbReference type="PANTHER" id="PTHR43022:SF1">
    <property type="entry name" value="PROTEIN SMF"/>
    <property type="match status" value="1"/>
</dbReference>
<evidence type="ECO:0000313" key="4">
    <source>
        <dbReference type="EMBL" id="MBU7596130.1"/>
    </source>
</evidence>